<dbReference type="HOGENOM" id="CLU_3245316_0_0_2"/>
<gene>
    <name evidence="1" type="ordered locus">Mcup_1534</name>
</gene>
<dbReference type="PATRIC" id="fig|1006006.8.peg.1530"/>
<proteinExistence type="predicted"/>
<name>F4FZE7_METCR</name>
<sequence>MGTKTVPPPRPVSEPRKPANMLKINIDKKVSMILILITESRG</sequence>
<dbReference type="EMBL" id="CP002656">
    <property type="protein sequence ID" value="AEB95637.1"/>
    <property type="molecule type" value="Genomic_DNA"/>
</dbReference>
<reference evidence="1 2" key="1">
    <citation type="journal article" date="2011" name="J. Bacteriol.">
        <title>Complete genome sequence of Metallosphaera cuprina, a metal sulfide-oxidizing archaeon from a hot spring.</title>
        <authorList>
            <person name="Liu L.J."/>
            <person name="You X.Y."/>
            <person name="Zheng H."/>
            <person name="Wang S."/>
            <person name="Jiang C.Y."/>
            <person name="Liu S.J."/>
        </authorList>
    </citation>
    <scope>NUCLEOTIDE SEQUENCE [LARGE SCALE GENOMIC DNA]</scope>
    <source>
        <strain evidence="1 2">Ar-4</strain>
    </source>
</reference>
<protein>
    <submittedName>
        <fullName evidence="1">Uncharacterized protein</fullName>
    </submittedName>
</protein>
<evidence type="ECO:0000313" key="1">
    <source>
        <dbReference type="EMBL" id="AEB95637.1"/>
    </source>
</evidence>
<dbReference type="STRING" id="1006006.Mcup_1534"/>
<dbReference type="AlphaFoldDB" id="F4FZE7"/>
<evidence type="ECO:0000313" key="2">
    <source>
        <dbReference type="Proteomes" id="UP000007812"/>
    </source>
</evidence>
<dbReference type="KEGG" id="mcn:Mcup_1534"/>
<organism evidence="1 2">
    <name type="scientific">Metallosphaera cuprina (strain Ar-4)</name>
    <dbReference type="NCBI Taxonomy" id="1006006"/>
    <lineage>
        <taxon>Archaea</taxon>
        <taxon>Thermoproteota</taxon>
        <taxon>Thermoprotei</taxon>
        <taxon>Sulfolobales</taxon>
        <taxon>Sulfolobaceae</taxon>
        <taxon>Metallosphaera</taxon>
    </lineage>
</organism>
<dbReference type="Proteomes" id="UP000007812">
    <property type="component" value="Chromosome"/>
</dbReference>
<keyword evidence="2" id="KW-1185">Reference proteome</keyword>
<accession>F4FZE7</accession>